<accession>A0ABS3QQD1</accession>
<dbReference type="Proteomes" id="UP000664369">
    <property type="component" value="Unassembled WGS sequence"/>
</dbReference>
<dbReference type="PANTHER" id="PTHR47894:SF1">
    <property type="entry name" value="HTH-TYPE TRANSCRIPTIONAL REGULATOR VQSM"/>
    <property type="match status" value="1"/>
</dbReference>
<protein>
    <submittedName>
        <fullName evidence="5">AraC family transcriptional regulator ligand-binding domain-containing protein</fullName>
    </submittedName>
</protein>
<dbReference type="Gene3D" id="1.10.10.60">
    <property type="entry name" value="Homeodomain-like"/>
    <property type="match status" value="1"/>
</dbReference>
<sequence length="344" mass="37476">MHPQQQLALALLAYAAQRGLAVDRLARQSGLDTAALLSPTHGPLSAKQWHDLWLNAAQLARDPTFGLHFGEAATPAALGVVGQLVQSSRTVGEALTHGAALLPLLTDQVWLDLAHSPQSVWLRFRQLPTELAASATVVDHLVDFVLAFVLHELDGLLLERLQPRTVRFPPGARQLPEHLRVLRAATLAAGPPGEYSVELAGACWSMPLLTADYELQAALLQKITQWQAARPAVEPLRDKIAGYLLANAYLGIPSLEELAANFSTSARSLQRKLQAEGTNYQEVADAVRKSLALHYLKMGAYPIKEISYLMGYNELSAFSRAFKRWTGHSPAHYQPASASRSLPG</sequence>
<evidence type="ECO:0000313" key="5">
    <source>
        <dbReference type="EMBL" id="MBO2012969.1"/>
    </source>
</evidence>
<evidence type="ECO:0000313" key="6">
    <source>
        <dbReference type="Proteomes" id="UP000664369"/>
    </source>
</evidence>
<keyword evidence="2" id="KW-0238">DNA-binding</keyword>
<name>A0ABS3QQD1_9BACT</name>
<keyword evidence="1" id="KW-0805">Transcription regulation</keyword>
<dbReference type="InterPro" id="IPR009057">
    <property type="entry name" value="Homeodomain-like_sf"/>
</dbReference>
<gene>
    <name evidence="5" type="ORF">J4E00_28160</name>
</gene>
<evidence type="ECO:0000259" key="4">
    <source>
        <dbReference type="PROSITE" id="PS01124"/>
    </source>
</evidence>
<dbReference type="Pfam" id="PF12625">
    <property type="entry name" value="Arabinose_bd"/>
    <property type="match status" value="1"/>
</dbReference>
<dbReference type="Pfam" id="PF12833">
    <property type="entry name" value="HTH_18"/>
    <property type="match status" value="1"/>
</dbReference>
<dbReference type="SMART" id="SM00342">
    <property type="entry name" value="HTH_ARAC"/>
    <property type="match status" value="1"/>
</dbReference>
<dbReference type="RefSeq" id="WP_208178709.1">
    <property type="nucleotide sequence ID" value="NZ_JAGETZ010000023.1"/>
</dbReference>
<dbReference type="SUPFAM" id="SSF46689">
    <property type="entry name" value="Homeodomain-like"/>
    <property type="match status" value="1"/>
</dbReference>
<dbReference type="EMBL" id="JAGETZ010000023">
    <property type="protein sequence ID" value="MBO2012969.1"/>
    <property type="molecule type" value="Genomic_DNA"/>
</dbReference>
<dbReference type="PANTHER" id="PTHR47894">
    <property type="entry name" value="HTH-TYPE TRANSCRIPTIONAL REGULATOR GADX"/>
    <property type="match status" value="1"/>
</dbReference>
<dbReference type="PROSITE" id="PS01124">
    <property type="entry name" value="HTH_ARAC_FAMILY_2"/>
    <property type="match status" value="1"/>
</dbReference>
<organism evidence="5 6">
    <name type="scientific">Hymenobacter negativus</name>
    <dbReference type="NCBI Taxonomy" id="2795026"/>
    <lineage>
        <taxon>Bacteria</taxon>
        <taxon>Pseudomonadati</taxon>
        <taxon>Bacteroidota</taxon>
        <taxon>Cytophagia</taxon>
        <taxon>Cytophagales</taxon>
        <taxon>Hymenobacteraceae</taxon>
        <taxon>Hymenobacter</taxon>
    </lineage>
</organism>
<comment type="caution">
    <text evidence="5">The sequence shown here is derived from an EMBL/GenBank/DDBJ whole genome shotgun (WGS) entry which is preliminary data.</text>
</comment>
<feature type="domain" description="HTH araC/xylS-type" evidence="4">
    <location>
        <begin position="238"/>
        <end position="336"/>
    </location>
</feature>
<evidence type="ECO:0000256" key="2">
    <source>
        <dbReference type="ARBA" id="ARBA00023125"/>
    </source>
</evidence>
<evidence type="ECO:0000256" key="1">
    <source>
        <dbReference type="ARBA" id="ARBA00023015"/>
    </source>
</evidence>
<evidence type="ECO:0000256" key="3">
    <source>
        <dbReference type="ARBA" id="ARBA00023163"/>
    </source>
</evidence>
<keyword evidence="6" id="KW-1185">Reference proteome</keyword>
<dbReference type="InterPro" id="IPR018060">
    <property type="entry name" value="HTH_AraC"/>
</dbReference>
<reference evidence="5 6" key="1">
    <citation type="submission" date="2021-03" db="EMBL/GenBank/DDBJ databases">
        <authorList>
            <person name="Kim M.K."/>
        </authorList>
    </citation>
    <scope>NUCLEOTIDE SEQUENCE [LARGE SCALE GENOMIC DNA]</scope>
    <source>
        <strain evidence="5 6">BT442</strain>
    </source>
</reference>
<proteinExistence type="predicted"/>
<dbReference type="InterPro" id="IPR020449">
    <property type="entry name" value="Tscrpt_reg_AraC-type_HTH"/>
</dbReference>
<dbReference type="PRINTS" id="PR00032">
    <property type="entry name" value="HTHARAC"/>
</dbReference>
<keyword evidence="3" id="KW-0804">Transcription</keyword>
<dbReference type="InterPro" id="IPR032687">
    <property type="entry name" value="AraC-type_N"/>
</dbReference>